<evidence type="ECO:0000313" key="1">
    <source>
        <dbReference type="EMBL" id="GKT37701.1"/>
    </source>
</evidence>
<dbReference type="SUPFAM" id="SSF53383">
    <property type="entry name" value="PLP-dependent transferases"/>
    <property type="match status" value="1"/>
</dbReference>
<proteinExistence type="predicted"/>
<dbReference type="InterPro" id="IPR015421">
    <property type="entry name" value="PyrdxlP-dep_Trfase_major"/>
</dbReference>
<gene>
    <name evidence="1" type="ORF">ADUPG1_003639</name>
</gene>
<dbReference type="InterPro" id="IPR015424">
    <property type="entry name" value="PyrdxlP-dep_Trfase"/>
</dbReference>
<accession>A0ABQ5L017</accession>
<dbReference type="PANTHER" id="PTHR30244:SF34">
    <property type="entry name" value="DTDP-4-AMINO-4,6-DIDEOXYGALACTOSE TRANSAMINASE"/>
    <property type="match status" value="1"/>
</dbReference>
<sequence length="115" mass="12094">MMDLKRIPYGRQFIDDDDVQAVVSCLNSGWITTGPLVKRFEKKIAQRVRGRHGVAFSSGSTALMGAVAAMGLGPGDEVITTPITFAATANCVLGCGATPIFADVLPDSLLIDPQA</sequence>
<organism evidence="1 2">
    <name type="scientific">Aduncisulcus paluster</name>
    <dbReference type="NCBI Taxonomy" id="2918883"/>
    <lineage>
        <taxon>Eukaryota</taxon>
        <taxon>Metamonada</taxon>
        <taxon>Carpediemonas-like organisms</taxon>
        <taxon>Aduncisulcus</taxon>
    </lineage>
</organism>
<evidence type="ECO:0000313" key="2">
    <source>
        <dbReference type="Proteomes" id="UP001057375"/>
    </source>
</evidence>
<keyword evidence="1" id="KW-0808">Transferase</keyword>
<keyword evidence="2" id="KW-1185">Reference proteome</keyword>
<dbReference type="Proteomes" id="UP001057375">
    <property type="component" value="Unassembled WGS sequence"/>
</dbReference>
<name>A0ABQ5L017_9EUKA</name>
<dbReference type="Pfam" id="PF01041">
    <property type="entry name" value="DegT_DnrJ_EryC1"/>
    <property type="match status" value="1"/>
</dbReference>
<dbReference type="InterPro" id="IPR000653">
    <property type="entry name" value="DegT/StrS_aminotransferase"/>
</dbReference>
<comment type="caution">
    <text evidence="1">The sequence shown here is derived from an EMBL/GenBank/DDBJ whole genome shotgun (WGS) entry which is preliminary data.</text>
</comment>
<dbReference type="PANTHER" id="PTHR30244">
    <property type="entry name" value="TRANSAMINASE"/>
    <property type="match status" value="1"/>
</dbReference>
<reference evidence="1" key="1">
    <citation type="submission" date="2022-03" db="EMBL/GenBank/DDBJ databases">
        <title>Draft genome sequence of Aduncisulcus paluster, a free-living microaerophilic Fornicata.</title>
        <authorList>
            <person name="Yuyama I."/>
            <person name="Kume K."/>
            <person name="Tamura T."/>
            <person name="Inagaki Y."/>
            <person name="Hashimoto T."/>
        </authorList>
    </citation>
    <scope>NUCLEOTIDE SEQUENCE</scope>
    <source>
        <strain evidence="1">NY0171</strain>
    </source>
</reference>
<dbReference type="Gene3D" id="3.40.640.10">
    <property type="entry name" value="Type I PLP-dependent aspartate aminotransferase-like (Major domain)"/>
    <property type="match status" value="1"/>
</dbReference>
<protein>
    <submittedName>
        <fullName evidence="1">DegT/DnrJ/EryC1/StrS aminotransferase like protein</fullName>
    </submittedName>
</protein>
<keyword evidence="1" id="KW-0032">Aminotransferase</keyword>
<feature type="non-terminal residue" evidence="1">
    <location>
        <position position="115"/>
    </location>
</feature>
<dbReference type="EMBL" id="BQXS01005062">
    <property type="protein sequence ID" value="GKT37701.1"/>
    <property type="molecule type" value="Genomic_DNA"/>
</dbReference>
<dbReference type="GO" id="GO:0008483">
    <property type="term" value="F:transaminase activity"/>
    <property type="evidence" value="ECO:0007669"/>
    <property type="project" value="UniProtKB-KW"/>
</dbReference>